<gene>
    <name evidence="2" type="ORF">CUR86_05435</name>
</gene>
<feature type="region of interest" description="Disordered" evidence="1">
    <location>
        <begin position="174"/>
        <end position="193"/>
    </location>
</feature>
<dbReference type="Proteomes" id="UP001162135">
    <property type="component" value="Unassembled WGS sequence"/>
</dbReference>
<organism evidence="2 3">
    <name type="scientific">Salinicola acroporae</name>
    <dbReference type="NCBI Taxonomy" id="1541440"/>
    <lineage>
        <taxon>Bacteria</taxon>
        <taxon>Pseudomonadati</taxon>
        <taxon>Pseudomonadota</taxon>
        <taxon>Gammaproteobacteria</taxon>
        <taxon>Oceanospirillales</taxon>
        <taxon>Halomonadaceae</taxon>
        <taxon>Salinicola</taxon>
    </lineage>
</organism>
<accession>A0ABT6I2Q8</accession>
<name>A0ABT6I2Q8_9GAMM</name>
<evidence type="ECO:0000313" key="3">
    <source>
        <dbReference type="Proteomes" id="UP001162135"/>
    </source>
</evidence>
<dbReference type="Pfam" id="PF09619">
    <property type="entry name" value="YscW"/>
    <property type="match status" value="1"/>
</dbReference>
<protein>
    <submittedName>
        <fullName evidence="2">Uncharacterized protein</fullName>
    </submittedName>
</protein>
<feature type="region of interest" description="Disordered" evidence="1">
    <location>
        <begin position="1"/>
        <end position="27"/>
    </location>
</feature>
<evidence type="ECO:0000313" key="2">
    <source>
        <dbReference type="EMBL" id="MDH4571967.1"/>
    </source>
</evidence>
<comment type="caution">
    <text evidence="2">The sequence shown here is derived from an EMBL/GenBank/DDBJ whole genome shotgun (WGS) entry which is preliminary data.</text>
</comment>
<proteinExistence type="predicted"/>
<dbReference type="EMBL" id="PGFS01000001">
    <property type="protein sequence ID" value="MDH4571967.1"/>
    <property type="molecule type" value="Genomic_DNA"/>
</dbReference>
<reference evidence="2" key="2">
    <citation type="submission" date="2017-11" db="EMBL/GenBank/DDBJ databases">
        <authorList>
            <person name="Das S.K."/>
        </authorList>
    </citation>
    <scope>NUCLEOTIDE SEQUENCE</scope>
    <source>
        <strain evidence="2">S4-41</strain>
    </source>
</reference>
<sequence length="193" mass="20520">MCSGASWNREATRSSSPGGEPEGVPHPVRGVEFRPCSLVPLLSRVSTLHLQGDSMFSFNASRSLRLVTAALAFGMLAGCASGPQFDTLAARVVADKPVTLPESAVLEVQLKDISTGDVLASSRYEQLGRLPIPVTLQYAAEAIDHDDLYRLSAQIRDDARILYLNPEPVSVFGDGDAAEPDIPVTTTGAAPTR</sequence>
<feature type="compositionally biased region" description="Polar residues" evidence="1">
    <location>
        <begin position="184"/>
        <end position="193"/>
    </location>
</feature>
<reference evidence="2" key="1">
    <citation type="journal article" date="2015" name="Antonie Van Leeuwenhoek">
        <title>Comparative 16S rRNA signatures and multilocus sequence analysis for the genus Salinicola and description of Salinicola acroporae sp. nov., isolated from coral Acropora digitifera.</title>
        <authorList>
            <person name="Lepcha R.T."/>
            <person name="Poddar A."/>
            <person name="Schumann P."/>
            <person name="Das S.K."/>
        </authorList>
    </citation>
    <scope>NUCLEOTIDE SEQUENCE</scope>
    <source>
        <strain evidence="2">S4-41</strain>
    </source>
</reference>
<evidence type="ECO:0000256" key="1">
    <source>
        <dbReference type="SAM" id="MobiDB-lite"/>
    </source>
</evidence>
<dbReference type="InterPro" id="IPR039366">
    <property type="entry name" value="Pilotin"/>
</dbReference>
<keyword evidence="3" id="KW-1185">Reference proteome</keyword>